<evidence type="ECO:0000259" key="1">
    <source>
        <dbReference type="Pfam" id="PF01471"/>
    </source>
</evidence>
<feature type="domain" description="Peptidoglycan binding-like" evidence="1">
    <location>
        <begin position="15"/>
        <end position="46"/>
    </location>
</feature>
<evidence type="ECO:0000313" key="3">
    <source>
        <dbReference type="Proteomes" id="UP000294558"/>
    </source>
</evidence>
<feature type="domain" description="Peptidoglycan binding-like" evidence="1">
    <location>
        <begin position="66"/>
        <end position="122"/>
    </location>
</feature>
<sequence>MPPGSLPTAPRRVFFCASTEQALRDFQAHRGVRTTGECDDETWRALVEATWKLGDRLLMHVAPNLRGDDVGELQASLARLGFDSGRVDGIFGPSTAHAVEDFQHNCGLYVDGVCGPDTVRALNVLARQTGTGPGITAVRELASLTATARSLADLRVVVGQFGGLSGLSRQLIQALRHRSATVVASDEPDASAQAVAANRFAATVYIGFEATPESDPTVHFYQVPQFESVGGRALATRIADACATTAAVTPSVHGMRLPILRETRMPAVLFTVGDAHRALDDAPRLVEAVVEALERWAATPLDD</sequence>
<proteinExistence type="predicted"/>
<dbReference type="InterPro" id="IPR036365">
    <property type="entry name" value="PGBD-like_sf"/>
</dbReference>
<dbReference type="AlphaFoldDB" id="A0A4R7I5J5"/>
<reference evidence="2 3" key="1">
    <citation type="submission" date="2019-03" db="EMBL/GenBank/DDBJ databases">
        <title>Sequencing the genomes of 1000 actinobacteria strains.</title>
        <authorList>
            <person name="Klenk H.-P."/>
        </authorList>
    </citation>
    <scope>NUCLEOTIDE SEQUENCE [LARGE SCALE GENOMIC DNA]</scope>
    <source>
        <strain evidence="2 3">DSM 18936</strain>
    </source>
</reference>
<dbReference type="OrthoDB" id="9810670at2"/>
<dbReference type="Gene3D" id="1.10.101.10">
    <property type="entry name" value="PGBD-like superfamily/PGBD"/>
    <property type="match status" value="2"/>
</dbReference>
<dbReference type="SUPFAM" id="SSF47090">
    <property type="entry name" value="PGBD-like"/>
    <property type="match status" value="2"/>
</dbReference>
<dbReference type="Proteomes" id="UP000294558">
    <property type="component" value="Unassembled WGS sequence"/>
</dbReference>
<dbReference type="Pfam" id="PF01471">
    <property type="entry name" value="PG_binding_1"/>
    <property type="match status" value="2"/>
</dbReference>
<protein>
    <submittedName>
        <fullName evidence="2">N-acetylmuramoyl-L-alanine amidase</fullName>
    </submittedName>
</protein>
<keyword evidence="3" id="KW-1185">Reference proteome</keyword>
<dbReference type="EMBL" id="SOAU01000001">
    <property type="protein sequence ID" value="TDT18630.1"/>
    <property type="molecule type" value="Genomic_DNA"/>
</dbReference>
<name>A0A4R7I5J5_9ACTN</name>
<dbReference type="InterPro" id="IPR036366">
    <property type="entry name" value="PGBDSf"/>
</dbReference>
<gene>
    <name evidence="2" type="ORF">BDK89_4258</name>
</gene>
<comment type="caution">
    <text evidence="2">The sequence shown here is derived from an EMBL/GenBank/DDBJ whole genome shotgun (WGS) entry which is preliminary data.</text>
</comment>
<accession>A0A4R7I5J5</accession>
<organism evidence="2 3">
    <name type="scientific">Ilumatobacter fluminis</name>
    <dbReference type="NCBI Taxonomy" id="467091"/>
    <lineage>
        <taxon>Bacteria</taxon>
        <taxon>Bacillati</taxon>
        <taxon>Actinomycetota</taxon>
        <taxon>Acidimicrobiia</taxon>
        <taxon>Acidimicrobiales</taxon>
        <taxon>Ilumatobacteraceae</taxon>
        <taxon>Ilumatobacter</taxon>
    </lineage>
</organism>
<evidence type="ECO:0000313" key="2">
    <source>
        <dbReference type="EMBL" id="TDT18630.1"/>
    </source>
</evidence>
<dbReference type="InterPro" id="IPR002477">
    <property type="entry name" value="Peptidoglycan-bd-like"/>
</dbReference>